<name>A0A8S1JEB2_9CHLO</name>
<dbReference type="PANTHER" id="PTHR43130">
    <property type="entry name" value="ARAC-FAMILY TRANSCRIPTIONAL REGULATOR"/>
    <property type="match status" value="1"/>
</dbReference>
<keyword evidence="4" id="KW-1185">Reference proteome</keyword>
<dbReference type="AlphaFoldDB" id="A0A8S1JEB2"/>
<evidence type="ECO:0000259" key="2">
    <source>
        <dbReference type="Pfam" id="PF01965"/>
    </source>
</evidence>
<proteinExistence type="predicted"/>
<gene>
    <name evidence="3" type="ORF">OSTQU699_LOCUS9405</name>
</gene>
<feature type="region of interest" description="Disordered" evidence="1">
    <location>
        <begin position="198"/>
        <end position="224"/>
    </location>
</feature>
<dbReference type="PANTHER" id="PTHR43130:SF3">
    <property type="entry name" value="HTH-TYPE TRANSCRIPTIONAL REGULATOR RV1931C"/>
    <property type="match status" value="1"/>
</dbReference>
<accession>A0A8S1JEB2</accession>
<comment type="caution">
    <text evidence="3">The sequence shown here is derived from an EMBL/GenBank/DDBJ whole genome shotgun (WGS) entry which is preliminary data.</text>
</comment>
<evidence type="ECO:0000256" key="1">
    <source>
        <dbReference type="SAM" id="MobiDB-lite"/>
    </source>
</evidence>
<dbReference type="Pfam" id="PF01965">
    <property type="entry name" value="DJ-1_PfpI"/>
    <property type="match status" value="1"/>
</dbReference>
<dbReference type="Gene3D" id="3.40.50.880">
    <property type="match status" value="1"/>
</dbReference>
<dbReference type="Proteomes" id="UP000708148">
    <property type="component" value="Unassembled WGS sequence"/>
</dbReference>
<dbReference type="InterPro" id="IPR052158">
    <property type="entry name" value="INH-QAR"/>
</dbReference>
<dbReference type="EMBL" id="CAJHUC010002608">
    <property type="protein sequence ID" value="CAD7704048.1"/>
    <property type="molecule type" value="Genomic_DNA"/>
</dbReference>
<dbReference type="InterPro" id="IPR029062">
    <property type="entry name" value="Class_I_gatase-like"/>
</dbReference>
<dbReference type="InterPro" id="IPR002818">
    <property type="entry name" value="DJ-1/PfpI"/>
</dbReference>
<reference evidence="3" key="1">
    <citation type="submission" date="2020-12" db="EMBL/GenBank/DDBJ databases">
        <authorList>
            <person name="Iha C."/>
        </authorList>
    </citation>
    <scope>NUCLEOTIDE SEQUENCE</scope>
</reference>
<evidence type="ECO:0000313" key="3">
    <source>
        <dbReference type="EMBL" id="CAD7704048.1"/>
    </source>
</evidence>
<organism evidence="3 4">
    <name type="scientific">Ostreobium quekettii</name>
    <dbReference type="NCBI Taxonomy" id="121088"/>
    <lineage>
        <taxon>Eukaryota</taxon>
        <taxon>Viridiplantae</taxon>
        <taxon>Chlorophyta</taxon>
        <taxon>core chlorophytes</taxon>
        <taxon>Ulvophyceae</taxon>
        <taxon>TCBD clade</taxon>
        <taxon>Bryopsidales</taxon>
        <taxon>Ostreobineae</taxon>
        <taxon>Ostreobiaceae</taxon>
        <taxon>Ostreobium</taxon>
    </lineage>
</organism>
<sequence>MPKVRIREARKRTTGDRPPFVALCLLGARGTEVMDLLGPYETLAASRLFDVFTVASTSRPAPLSGNLFAVPDYALLEMSADDTAAVIESADVVVVPNVFDAGEPMLLEFLKRYGGGKWVLSVCEGARMVAASGLLESKVAVTHFHALNELGRKHPSVRFLHGHRYIHTGNIITSAGVSAGIDSSLFLIEKMGSPAHADATSDRMEYEGRVRETDPDGKVEGRPPSFTIGTTEGVKLMGRTFSPWGKRVIAVAVMPDVGETLLGAVVDAFPRTGKVKLMTFTPEEQVGPVATAHGLAVLPQFTAGVLKEPVHHVLVPSSQPTKDGQEEDFLKVKRALERRHLGEVPITLLSVPAGKALNEVLDLVQKLIGRKEAALVAKMMEHHWKPDA</sequence>
<dbReference type="OrthoDB" id="531033at2759"/>
<feature type="compositionally biased region" description="Basic and acidic residues" evidence="1">
    <location>
        <begin position="199"/>
        <end position="221"/>
    </location>
</feature>
<dbReference type="SUPFAM" id="SSF52317">
    <property type="entry name" value="Class I glutamine amidotransferase-like"/>
    <property type="match status" value="1"/>
</dbReference>
<evidence type="ECO:0000313" key="4">
    <source>
        <dbReference type="Proteomes" id="UP000708148"/>
    </source>
</evidence>
<feature type="domain" description="DJ-1/PfpI" evidence="2">
    <location>
        <begin position="24"/>
        <end position="188"/>
    </location>
</feature>
<protein>
    <recommendedName>
        <fullName evidence="2">DJ-1/PfpI domain-containing protein</fullName>
    </recommendedName>
</protein>